<gene>
    <name evidence="2" type="ORF">QNI16_13285</name>
    <name evidence="3" type="ORF">QNI19_00790</name>
</gene>
<keyword evidence="4" id="KW-1185">Reference proteome</keyword>
<dbReference type="InterPro" id="IPR031977">
    <property type="entry name" value="DUF4783"/>
</dbReference>
<comment type="caution">
    <text evidence="2">The sequence shown here is derived from an EMBL/GenBank/DDBJ whole genome shotgun (WGS) entry which is preliminary data.</text>
</comment>
<feature type="chain" id="PRO_5041913633" evidence="1">
    <location>
        <begin position="23"/>
        <end position="139"/>
    </location>
</feature>
<name>A0AAE3QQQ7_9BACT</name>
<dbReference type="RefSeq" id="WP_313979267.1">
    <property type="nucleotide sequence ID" value="NZ_JASJOR010000013.1"/>
</dbReference>
<evidence type="ECO:0000313" key="2">
    <source>
        <dbReference type="EMBL" id="MDJ1481465.1"/>
    </source>
</evidence>
<proteinExistence type="predicted"/>
<sequence>MSKVNKIFLWSLVVSLMIVAYAKPQAQDDVFNGAKVALKSGNARELAKYFNSNIELIIESEHVEMDKVSQTQAELILRTFFQKNPAKDFAYVHQGASPEGSKYSTGSYMSGSKSYLVYIVVKQFGGKYMIDRIDFREKG</sequence>
<dbReference type="Proteomes" id="UP001241110">
    <property type="component" value="Unassembled WGS sequence"/>
</dbReference>
<evidence type="ECO:0000313" key="5">
    <source>
        <dbReference type="Proteomes" id="UP001241110"/>
    </source>
</evidence>
<dbReference type="EMBL" id="JASJOS010000005">
    <property type="protein sequence ID" value="MDJ1481465.1"/>
    <property type="molecule type" value="Genomic_DNA"/>
</dbReference>
<accession>A0AAE3QQQ7</accession>
<dbReference type="Pfam" id="PF16022">
    <property type="entry name" value="DUF4783"/>
    <property type="match status" value="1"/>
</dbReference>
<feature type="signal peptide" evidence="1">
    <location>
        <begin position="1"/>
        <end position="22"/>
    </location>
</feature>
<keyword evidence="1" id="KW-0732">Signal</keyword>
<protein>
    <submittedName>
        <fullName evidence="2">DUF4783 domain-containing protein</fullName>
    </submittedName>
</protein>
<reference evidence="2 4" key="1">
    <citation type="submission" date="2023-05" db="EMBL/GenBank/DDBJ databases">
        <authorList>
            <person name="Zhang X."/>
        </authorList>
    </citation>
    <scope>NUCLEOTIDE SEQUENCE</scope>
    <source>
        <strain evidence="3 4">DM2B3-1</strain>
        <strain evidence="2">YF14B1</strain>
    </source>
</reference>
<dbReference type="Proteomes" id="UP001228581">
    <property type="component" value="Unassembled WGS sequence"/>
</dbReference>
<evidence type="ECO:0000313" key="3">
    <source>
        <dbReference type="EMBL" id="MDJ1491442.1"/>
    </source>
</evidence>
<evidence type="ECO:0000256" key="1">
    <source>
        <dbReference type="SAM" id="SignalP"/>
    </source>
</evidence>
<dbReference type="AlphaFoldDB" id="A0AAE3QQQ7"/>
<dbReference type="Gene3D" id="3.10.450.50">
    <property type="match status" value="1"/>
</dbReference>
<organism evidence="2 5">
    <name type="scientific">Xanthocytophaga flava</name>
    <dbReference type="NCBI Taxonomy" id="3048013"/>
    <lineage>
        <taxon>Bacteria</taxon>
        <taxon>Pseudomonadati</taxon>
        <taxon>Bacteroidota</taxon>
        <taxon>Cytophagia</taxon>
        <taxon>Cytophagales</taxon>
        <taxon>Rhodocytophagaceae</taxon>
        <taxon>Xanthocytophaga</taxon>
    </lineage>
</organism>
<dbReference type="EMBL" id="JASJOT010000001">
    <property type="protein sequence ID" value="MDJ1491442.1"/>
    <property type="molecule type" value="Genomic_DNA"/>
</dbReference>
<evidence type="ECO:0000313" key="4">
    <source>
        <dbReference type="Proteomes" id="UP001228581"/>
    </source>
</evidence>